<dbReference type="InterPro" id="IPR009057">
    <property type="entry name" value="Homeodomain-like_sf"/>
</dbReference>
<gene>
    <name evidence="7" type="ORF">HED64_04390</name>
</gene>
<evidence type="ECO:0000313" key="8">
    <source>
        <dbReference type="Proteomes" id="UP000746595"/>
    </source>
</evidence>
<dbReference type="SUPFAM" id="SSF48498">
    <property type="entry name" value="Tetracyclin repressor-like, C-terminal domain"/>
    <property type="match status" value="1"/>
</dbReference>
<proteinExistence type="predicted"/>
<protein>
    <submittedName>
        <fullName evidence="7">TetR family transcriptional regulator</fullName>
    </submittedName>
</protein>
<reference evidence="7 8" key="1">
    <citation type="submission" date="2020-04" db="EMBL/GenBank/DDBJ databases">
        <title>Paeniglutamicibacter sp. ANT13_2, a novel actinomycete isolated from sediment in Antarctica.</title>
        <authorList>
            <person name="Sakdapetsiri C."/>
            <person name="Pinyakong O."/>
        </authorList>
    </citation>
    <scope>NUCLEOTIDE SEQUENCE [LARGE SCALE GENOMIC DNA]</scope>
    <source>
        <strain evidence="7 8">ANT13_2</strain>
    </source>
</reference>
<keyword evidence="2 4" id="KW-0238">DNA-binding</keyword>
<dbReference type="InterPro" id="IPR004111">
    <property type="entry name" value="Repressor_TetR_C"/>
</dbReference>
<dbReference type="SUPFAM" id="SSF46689">
    <property type="entry name" value="Homeodomain-like"/>
    <property type="match status" value="1"/>
</dbReference>
<evidence type="ECO:0000256" key="3">
    <source>
        <dbReference type="ARBA" id="ARBA00023163"/>
    </source>
</evidence>
<feature type="domain" description="HTH tetR-type" evidence="6">
    <location>
        <begin position="14"/>
        <end position="74"/>
    </location>
</feature>
<dbReference type="RefSeq" id="WP_168150834.1">
    <property type="nucleotide sequence ID" value="NZ_JAAWVT010000001.1"/>
</dbReference>
<dbReference type="Proteomes" id="UP000746595">
    <property type="component" value="Unassembled WGS sequence"/>
</dbReference>
<dbReference type="PROSITE" id="PS50977">
    <property type="entry name" value="HTH_TETR_2"/>
    <property type="match status" value="1"/>
</dbReference>
<dbReference type="InterPro" id="IPR001647">
    <property type="entry name" value="HTH_TetR"/>
</dbReference>
<dbReference type="Gene3D" id="1.10.10.60">
    <property type="entry name" value="Homeodomain-like"/>
    <property type="match status" value="1"/>
</dbReference>
<keyword evidence="1" id="KW-0805">Transcription regulation</keyword>
<dbReference type="Pfam" id="PF00440">
    <property type="entry name" value="TetR_N"/>
    <property type="match status" value="1"/>
</dbReference>
<dbReference type="Pfam" id="PF02909">
    <property type="entry name" value="TetR_C_1"/>
    <property type="match status" value="1"/>
</dbReference>
<dbReference type="InterPro" id="IPR036271">
    <property type="entry name" value="Tet_transcr_reg_TetR-rel_C_sf"/>
</dbReference>
<comment type="caution">
    <text evidence="7">The sequence shown here is derived from an EMBL/GenBank/DDBJ whole genome shotgun (WGS) entry which is preliminary data.</text>
</comment>
<evidence type="ECO:0000313" key="7">
    <source>
        <dbReference type="EMBL" id="NKG19950.1"/>
    </source>
</evidence>
<feature type="DNA-binding region" description="H-T-H motif" evidence="4">
    <location>
        <begin position="37"/>
        <end position="56"/>
    </location>
</feature>
<feature type="compositionally biased region" description="Pro residues" evidence="5">
    <location>
        <begin position="226"/>
        <end position="236"/>
    </location>
</feature>
<name>A0ABX1G2Q6_9MICC</name>
<evidence type="ECO:0000256" key="5">
    <source>
        <dbReference type="SAM" id="MobiDB-lite"/>
    </source>
</evidence>
<dbReference type="Gene3D" id="1.10.357.10">
    <property type="entry name" value="Tetracycline Repressor, domain 2"/>
    <property type="match status" value="1"/>
</dbReference>
<evidence type="ECO:0000256" key="4">
    <source>
        <dbReference type="PROSITE-ProRule" id="PRU00335"/>
    </source>
</evidence>
<sequence length="236" mass="25384">MAAETSKSKGHKAPLDRDAFIAAGLRICSQTRTLSLTYRDLGQELGVDPTAIYRHFHGKESFMRELLDRVFQMAHTRAAHPTAPWEDRLIELAASTLDTFLEYPGIAVTATSLTTGGPGELASMELALDCFWEAGLHGRDLVEQYAVFASYTLAGAAGLARDLADPAGDGSYAWFAGPMLAEPTRHPLATSSRDHILALEQRKIFLAGVGQIVAAAKEKAQHSGPSSPPMPRQPAA</sequence>
<organism evidence="7 8">
    <name type="scientific">Paeniglutamicibacter terrestris</name>
    <dbReference type="NCBI Taxonomy" id="2723403"/>
    <lineage>
        <taxon>Bacteria</taxon>
        <taxon>Bacillati</taxon>
        <taxon>Actinomycetota</taxon>
        <taxon>Actinomycetes</taxon>
        <taxon>Micrococcales</taxon>
        <taxon>Micrococcaceae</taxon>
        <taxon>Paeniglutamicibacter</taxon>
    </lineage>
</organism>
<feature type="region of interest" description="Disordered" evidence="5">
    <location>
        <begin position="217"/>
        <end position="236"/>
    </location>
</feature>
<dbReference type="EMBL" id="JAAWVT010000001">
    <property type="protein sequence ID" value="NKG19950.1"/>
    <property type="molecule type" value="Genomic_DNA"/>
</dbReference>
<evidence type="ECO:0000256" key="2">
    <source>
        <dbReference type="ARBA" id="ARBA00023125"/>
    </source>
</evidence>
<evidence type="ECO:0000256" key="1">
    <source>
        <dbReference type="ARBA" id="ARBA00023015"/>
    </source>
</evidence>
<keyword evidence="3" id="KW-0804">Transcription</keyword>
<evidence type="ECO:0000259" key="6">
    <source>
        <dbReference type="PROSITE" id="PS50977"/>
    </source>
</evidence>
<keyword evidence="8" id="KW-1185">Reference proteome</keyword>
<accession>A0ABX1G2Q6</accession>